<dbReference type="EMBL" id="JAHZIK010004003">
    <property type="protein sequence ID" value="MBW7462498.1"/>
    <property type="molecule type" value="Genomic_DNA"/>
</dbReference>
<organism evidence="1 2">
    <name type="scientific">Paenibacillus sepulcri</name>
    <dbReference type="NCBI Taxonomy" id="359917"/>
    <lineage>
        <taxon>Bacteria</taxon>
        <taxon>Bacillati</taxon>
        <taxon>Bacillota</taxon>
        <taxon>Bacilli</taxon>
        <taxon>Bacillales</taxon>
        <taxon>Paenibacillaceae</taxon>
        <taxon>Paenibacillus</taxon>
    </lineage>
</organism>
<feature type="non-terminal residue" evidence="1">
    <location>
        <position position="93"/>
    </location>
</feature>
<gene>
    <name evidence="1" type="ORF">K0U00_51450</name>
</gene>
<protein>
    <recommendedName>
        <fullName evidence="3">Autotransporter outer membrane beta-barrel domain-containing protein</fullName>
    </recommendedName>
</protein>
<feature type="non-terminal residue" evidence="1">
    <location>
        <position position="1"/>
    </location>
</feature>
<dbReference type="Proteomes" id="UP001519887">
    <property type="component" value="Unassembled WGS sequence"/>
</dbReference>
<proteinExistence type="predicted"/>
<name>A0ABS7CNK3_9BACL</name>
<sequence length="93" mass="9125">GVYTGGISSNRAYARAPGGGITENSDNVSSAGNITVAGNTRLYTGGFIGIVQDGVDKTVYNAAFAGGITVTAAASDLTNLVSTGGIVGYFADG</sequence>
<evidence type="ECO:0000313" key="2">
    <source>
        <dbReference type="Proteomes" id="UP001519887"/>
    </source>
</evidence>
<evidence type="ECO:0008006" key="3">
    <source>
        <dbReference type="Google" id="ProtNLM"/>
    </source>
</evidence>
<comment type="caution">
    <text evidence="1">The sequence shown here is derived from an EMBL/GenBank/DDBJ whole genome shotgun (WGS) entry which is preliminary data.</text>
</comment>
<reference evidence="1 2" key="1">
    <citation type="submission" date="2021-07" db="EMBL/GenBank/DDBJ databases">
        <title>Paenibacillus radiodurans sp. nov., isolated from the southeastern edge of Tengger Desert.</title>
        <authorList>
            <person name="Zhang G."/>
        </authorList>
    </citation>
    <scope>NUCLEOTIDE SEQUENCE [LARGE SCALE GENOMIC DNA]</scope>
    <source>
        <strain evidence="1 2">CCM 7311</strain>
    </source>
</reference>
<keyword evidence="2" id="KW-1185">Reference proteome</keyword>
<evidence type="ECO:0000313" key="1">
    <source>
        <dbReference type="EMBL" id="MBW7462498.1"/>
    </source>
</evidence>
<accession>A0ABS7CNK3</accession>